<dbReference type="InterPro" id="IPR002018">
    <property type="entry name" value="CarbesteraseB"/>
</dbReference>
<dbReference type="InterPro" id="IPR050654">
    <property type="entry name" value="AChE-related_enzymes"/>
</dbReference>
<feature type="domain" description="Carboxylesterase type B" evidence="5">
    <location>
        <begin position="1"/>
        <end position="155"/>
    </location>
</feature>
<dbReference type="PANTHER" id="PTHR43918">
    <property type="entry name" value="ACETYLCHOLINESTERASE"/>
    <property type="match status" value="1"/>
</dbReference>
<accession>A0A0K0FS34</accession>
<dbReference type="Proteomes" id="UP000035680">
    <property type="component" value="Unassembled WGS sequence"/>
</dbReference>
<dbReference type="Gene3D" id="3.40.50.1820">
    <property type="entry name" value="alpha/beta hydrolase"/>
    <property type="match status" value="1"/>
</dbReference>
<dbReference type="SUPFAM" id="SSF53474">
    <property type="entry name" value="alpha/beta-Hydrolases"/>
    <property type="match status" value="1"/>
</dbReference>
<keyword evidence="6" id="KW-1185">Reference proteome</keyword>
<dbReference type="GO" id="GO:0006581">
    <property type="term" value="P:acetylcholine catabolic process"/>
    <property type="evidence" value="ECO:0007669"/>
    <property type="project" value="TreeGrafter"/>
</dbReference>
<evidence type="ECO:0000313" key="6">
    <source>
        <dbReference type="Proteomes" id="UP000035680"/>
    </source>
</evidence>
<keyword evidence="3" id="KW-0378">Hydrolase</keyword>
<evidence type="ECO:0000256" key="3">
    <source>
        <dbReference type="ARBA" id="ARBA00022801"/>
    </source>
</evidence>
<reference evidence="6" key="1">
    <citation type="submission" date="2014-07" db="EMBL/GenBank/DDBJ databases">
        <authorList>
            <person name="Martin A.A"/>
            <person name="De Silva N."/>
        </authorList>
    </citation>
    <scope>NUCLEOTIDE SEQUENCE</scope>
</reference>
<evidence type="ECO:0000256" key="1">
    <source>
        <dbReference type="ARBA" id="ARBA00005964"/>
    </source>
</evidence>
<sequence length="271" mass="31583">MIGRTVDEATFFMATGFTNNSKYGCYFYPQLPVSHANNSCVMNETNFANLVSFGSSILKLDTQENSTLFQIYKDSATTYTNRSIRILSDFIFDCDLSRFAKTYVEATQKNVYLYEYARRSPINKWPLWTGAMHGDDLVNIFGIPFRHPEKYKCENKEKEEKNKERNKREGVNKNKEKKTKCKDSVEEEQNYSEQVMWAIGNFSKTGKPNTVWEKASEDSLRSFIFNGTSSFVHITHQNFTPPTCNEFFNLMKQFMIRKMQSQAKTSKKVKR</sequence>
<evidence type="ECO:0000259" key="5">
    <source>
        <dbReference type="Pfam" id="PF00135"/>
    </source>
</evidence>
<dbReference type="GO" id="GO:0005886">
    <property type="term" value="C:plasma membrane"/>
    <property type="evidence" value="ECO:0007669"/>
    <property type="project" value="TreeGrafter"/>
</dbReference>
<name>A0A0K0FS34_STRVS</name>
<dbReference type="GO" id="GO:0003990">
    <property type="term" value="F:acetylcholinesterase activity"/>
    <property type="evidence" value="ECO:0007669"/>
    <property type="project" value="TreeGrafter"/>
</dbReference>
<dbReference type="InterPro" id="IPR029058">
    <property type="entry name" value="AB_hydrolase_fold"/>
</dbReference>
<evidence type="ECO:0000256" key="4">
    <source>
        <dbReference type="SAM" id="MobiDB-lite"/>
    </source>
</evidence>
<organism evidence="6 7">
    <name type="scientific">Strongyloides venezuelensis</name>
    <name type="common">Threadworm</name>
    <dbReference type="NCBI Taxonomy" id="75913"/>
    <lineage>
        <taxon>Eukaryota</taxon>
        <taxon>Metazoa</taxon>
        <taxon>Ecdysozoa</taxon>
        <taxon>Nematoda</taxon>
        <taxon>Chromadorea</taxon>
        <taxon>Rhabditida</taxon>
        <taxon>Tylenchina</taxon>
        <taxon>Panagrolaimomorpha</taxon>
        <taxon>Strongyloidoidea</taxon>
        <taxon>Strongyloididae</taxon>
        <taxon>Strongyloides</taxon>
    </lineage>
</organism>
<reference evidence="7" key="2">
    <citation type="submission" date="2015-08" db="UniProtKB">
        <authorList>
            <consortium name="WormBaseParasite"/>
        </authorList>
    </citation>
    <scope>IDENTIFICATION</scope>
</reference>
<evidence type="ECO:0000313" key="7">
    <source>
        <dbReference type="WBParaSite" id="SVE_1309400.1"/>
    </source>
</evidence>
<dbReference type="STRING" id="75913.A0A0K0FS34"/>
<proteinExistence type="inferred from homology"/>
<dbReference type="PANTHER" id="PTHR43918:SF4">
    <property type="entry name" value="CARBOXYLIC ESTER HYDROLASE"/>
    <property type="match status" value="1"/>
</dbReference>
<dbReference type="WBParaSite" id="SVE_1309400.1">
    <property type="protein sequence ID" value="SVE_1309400.1"/>
    <property type="gene ID" value="SVE_1309400"/>
</dbReference>
<dbReference type="AlphaFoldDB" id="A0A0K0FS34"/>
<feature type="region of interest" description="Disordered" evidence="4">
    <location>
        <begin position="155"/>
        <end position="185"/>
    </location>
</feature>
<dbReference type="Pfam" id="PF00135">
    <property type="entry name" value="COesterase"/>
    <property type="match status" value="1"/>
</dbReference>
<protein>
    <submittedName>
        <fullName evidence="7">COesterase domain-containing protein</fullName>
    </submittedName>
</protein>
<dbReference type="GO" id="GO:0005615">
    <property type="term" value="C:extracellular space"/>
    <property type="evidence" value="ECO:0007669"/>
    <property type="project" value="TreeGrafter"/>
</dbReference>
<evidence type="ECO:0000256" key="2">
    <source>
        <dbReference type="ARBA" id="ARBA00022487"/>
    </source>
</evidence>
<dbReference type="GO" id="GO:0019695">
    <property type="term" value="P:choline metabolic process"/>
    <property type="evidence" value="ECO:0007669"/>
    <property type="project" value="TreeGrafter"/>
</dbReference>
<feature type="compositionally biased region" description="Basic and acidic residues" evidence="4">
    <location>
        <begin position="155"/>
        <end position="174"/>
    </location>
</feature>
<comment type="similarity">
    <text evidence="1">Belongs to the type-B carboxylesterase/lipase family.</text>
</comment>
<keyword evidence="2" id="KW-0719">Serine esterase</keyword>